<keyword evidence="1" id="KW-0472">Membrane</keyword>
<gene>
    <name evidence="2" type="ORF">K5L01_09105</name>
</gene>
<organism evidence="2 3">
    <name type="scientific">Stenotrophomonas mori</name>
    <dbReference type="NCBI Taxonomy" id="2871096"/>
    <lineage>
        <taxon>Bacteria</taxon>
        <taxon>Pseudomonadati</taxon>
        <taxon>Pseudomonadota</taxon>
        <taxon>Gammaproteobacteria</taxon>
        <taxon>Lysobacterales</taxon>
        <taxon>Lysobacteraceae</taxon>
        <taxon>Stenotrophomonas</taxon>
    </lineage>
</organism>
<keyword evidence="1" id="KW-1133">Transmembrane helix</keyword>
<dbReference type="EMBL" id="JAIKTS010000002">
    <property type="protein sequence ID" value="MCL7714799.1"/>
    <property type="molecule type" value="Genomic_DNA"/>
</dbReference>
<keyword evidence="1" id="KW-0812">Transmembrane</keyword>
<evidence type="ECO:0000313" key="3">
    <source>
        <dbReference type="Proteomes" id="UP001431235"/>
    </source>
</evidence>
<protein>
    <recommendedName>
        <fullName evidence="4">Iron uptake protein</fullName>
    </recommendedName>
</protein>
<accession>A0ABT0SIN8</accession>
<proteinExistence type="predicted"/>
<feature type="transmembrane region" description="Helical" evidence="1">
    <location>
        <begin position="51"/>
        <end position="70"/>
    </location>
</feature>
<evidence type="ECO:0000313" key="2">
    <source>
        <dbReference type="EMBL" id="MCL7714799.1"/>
    </source>
</evidence>
<dbReference type="RefSeq" id="WP_250064068.1">
    <property type="nucleotide sequence ID" value="NZ_JAIKTS010000002.1"/>
</dbReference>
<feature type="transmembrane region" description="Helical" evidence="1">
    <location>
        <begin position="77"/>
        <end position="94"/>
    </location>
</feature>
<feature type="transmembrane region" description="Helical" evidence="1">
    <location>
        <begin position="21"/>
        <end position="39"/>
    </location>
</feature>
<evidence type="ECO:0008006" key="4">
    <source>
        <dbReference type="Google" id="ProtNLM"/>
    </source>
</evidence>
<sequence>MSAPRVRLQSRHWLGKTLAGTLLGYPLSVALSGVIALLTPGGFAGEGKLQFNMWMIVPLWATVLGFVFLFRDAQRAWAWLGAATLAASGLLWALKTGLG</sequence>
<comment type="caution">
    <text evidence="2">The sequence shown here is derived from an EMBL/GenBank/DDBJ whole genome shotgun (WGS) entry which is preliminary data.</text>
</comment>
<name>A0ABT0SIN8_9GAMM</name>
<evidence type="ECO:0000256" key="1">
    <source>
        <dbReference type="SAM" id="Phobius"/>
    </source>
</evidence>
<dbReference type="Proteomes" id="UP001431235">
    <property type="component" value="Unassembled WGS sequence"/>
</dbReference>
<reference evidence="2 3" key="1">
    <citation type="submission" date="2021-08" db="EMBL/GenBank/DDBJ databases">
        <title>Novel members of of the genus Stenotrophomonas from differernt environment.</title>
        <authorList>
            <person name="Deng Y."/>
        </authorList>
    </citation>
    <scope>NUCLEOTIDE SEQUENCE [LARGE SCALE GENOMIC DNA]</scope>
    <source>
        <strain evidence="2 3">CPCC 101365</strain>
    </source>
</reference>
<keyword evidence="3" id="KW-1185">Reference proteome</keyword>